<dbReference type="InterPro" id="IPR027417">
    <property type="entry name" value="P-loop_NTPase"/>
</dbReference>
<sequence length="1235" mass="145065">MNWYRRVMLSKGLANRFSWTKKRNYATKDVNRDIFENENCFNKLQEFACKKIIYKKDCKDYMKLHKVYKPSYSKLSVERENTFNFSICWMFRGKTVWVRNEQRGEKKKIKAFRSTLCSLKEELRKLQGEEVTREWGEEVDKRSSRSPSRGAKEAKENTTKINYAKLTKLWESFLHHKVKNNRKEEYIYREMVKKSFLRTPFFEVNKKRDFQFFENILTSLLLKPDIFINVLNLLYSIFFSSQLHGHNDNLQKRRVQERGNSCPVLSTTARRDKTSEGIYLYGEKNGRQENEDRPCEPVPLTRESLQKNSRRHERDGGDGGNEGDEGANWKMESTEGCINHCSDVTPGDAAFLTKWKIRRYFLNYLFNTYYEKYIGLENLQKTFDLHSTYKLKYCAREDDGLFRFTCLDEIEIEKKSIILIRCNNVHRTFLLGIVKKLQRIKDLYVLYVEIRKYNSRKCVSNSFKLYEEMDVCEEYFERYLNKDKGTTYEYNPIELTCESFPTTLYREQDNEINGCNLYEAVTLAVQINTICNRIKYCILNIFEKKKKKNFNGEIVQVLLNGHNERWKKQEIQKGQISCTLPIARDYNYLIEDAINKYIQNRKSEMYYLNLSDGDLLKRDKIMNKLYKILKNDPQEFSKMSGVYKKFDTYQKGVLCDIVLNDKHVPVHLVHGAPGSGKSDLIAFIIYMLTLEKKNSVFVGTSKHISVQNIRKKLLSLNLCLNRENTNRSTHQKSDIYIDTIYQAFKIKEKKIKHLIIDEASSLSEYNSLICLNLNCDFIYAFGDDKQLTFHSLINEKKRLEINYLSIFEKLKQHRNSKCHYLLIQYRLIFPMYLFTSFYFYNKKLIASKKVMNSFFHSDVNEYNFFHLLSRSNNSINSVCKFPEHVGIPILFIDTYHETLNRETFEQKVNHSYVNKFEAEIILKLTRILSISRKRNVAILTPYTSQKLHIQSILENSFCHSNLDEHKTGQKGENDNAHKNSVYQMAFKMPCNSLHVEKTFATKRRGPPTGSIGNDGCKTFFNLFRNGCTGKEENASYPYRLQGKKNCQPNGGKDSNCNELASSQGENFPCSNLEGVNVNPANGSFSEGKMNMHHMNLSRNSSVNVFNKSRFNSNRLSVLFSMTNTDDSSFYNLEDEENCNVLHKNVHTIDSYQGCENDIIIISTVRSNDKNSLGFLNDEKRMNVILTRMKKGIIIIGNSNTLKNNYFWNEFISFLDFFHSRKSIFTHPLFSSFRPV</sequence>
<dbReference type="Pfam" id="PF13087">
    <property type="entry name" value="AAA_12"/>
    <property type="match status" value="2"/>
</dbReference>
<feature type="region of interest" description="Disordered" evidence="1">
    <location>
        <begin position="281"/>
        <end position="326"/>
    </location>
</feature>
<name>A0A1A9AP70_PLAOA</name>
<gene>
    <name evidence="3" type="ORF">POVWA1_087890</name>
</gene>
<dbReference type="PANTHER" id="PTHR10887">
    <property type="entry name" value="DNA2/NAM7 HELICASE FAMILY"/>
    <property type="match status" value="1"/>
</dbReference>
<evidence type="ECO:0000256" key="1">
    <source>
        <dbReference type="SAM" id="MobiDB-lite"/>
    </source>
</evidence>
<dbReference type="AlphaFoldDB" id="A0A1A9AP70"/>
<feature type="domain" description="DNA2/NAM7 helicase-like C-terminal" evidence="2">
    <location>
        <begin position="805"/>
        <end position="958"/>
    </location>
</feature>
<dbReference type="GO" id="GO:0031380">
    <property type="term" value="C:nuclear RNA-directed RNA polymerase complex"/>
    <property type="evidence" value="ECO:0007669"/>
    <property type="project" value="TreeGrafter"/>
</dbReference>
<dbReference type="InterPro" id="IPR045055">
    <property type="entry name" value="DNA2/NAM7-like"/>
</dbReference>
<feature type="compositionally biased region" description="Basic and acidic residues" evidence="1">
    <location>
        <begin position="284"/>
        <end position="295"/>
    </location>
</feature>
<dbReference type="Proteomes" id="UP000078555">
    <property type="component" value="Unassembled WGS sequence"/>
</dbReference>
<accession>A0A1A9AP70</accession>
<organism evidence="3 4">
    <name type="scientific">Plasmodium ovale wallikeri</name>
    <dbReference type="NCBI Taxonomy" id="864142"/>
    <lineage>
        <taxon>Eukaryota</taxon>
        <taxon>Sar</taxon>
        <taxon>Alveolata</taxon>
        <taxon>Apicomplexa</taxon>
        <taxon>Aconoidasida</taxon>
        <taxon>Haemosporida</taxon>
        <taxon>Plasmodiidae</taxon>
        <taxon>Plasmodium</taxon>
        <taxon>Plasmodium (Plasmodium)</taxon>
    </lineage>
</organism>
<evidence type="ECO:0000313" key="3">
    <source>
        <dbReference type="EMBL" id="SBT58471.1"/>
    </source>
</evidence>
<proteinExistence type="predicted"/>
<evidence type="ECO:0000313" key="4">
    <source>
        <dbReference type="Proteomes" id="UP000078555"/>
    </source>
</evidence>
<dbReference type="Pfam" id="PF13245">
    <property type="entry name" value="AAA_19"/>
    <property type="match status" value="1"/>
</dbReference>
<evidence type="ECO:0000259" key="2">
    <source>
        <dbReference type="Pfam" id="PF13087"/>
    </source>
</evidence>
<feature type="region of interest" description="Disordered" evidence="1">
    <location>
        <begin position="137"/>
        <end position="157"/>
    </location>
</feature>
<dbReference type="CDD" id="cd18808">
    <property type="entry name" value="SF1_C_Upf1"/>
    <property type="match status" value="1"/>
</dbReference>
<feature type="domain" description="DNA2/NAM7 helicase-like C-terminal" evidence="2">
    <location>
        <begin position="1143"/>
        <end position="1198"/>
    </location>
</feature>
<protein>
    <recommendedName>
        <fullName evidence="2">DNA2/NAM7 helicase-like C-terminal domain-containing protein</fullName>
    </recommendedName>
</protein>
<dbReference type="InterPro" id="IPR041679">
    <property type="entry name" value="DNA2/NAM7-like_C"/>
</dbReference>
<dbReference type="SUPFAM" id="SSF52540">
    <property type="entry name" value="P-loop containing nucleoside triphosphate hydrolases"/>
    <property type="match status" value="2"/>
</dbReference>
<keyword evidence="4" id="KW-1185">Reference proteome</keyword>
<dbReference type="Gene3D" id="3.40.50.300">
    <property type="entry name" value="P-loop containing nucleotide triphosphate hydrolases"/>
    <property type="match status" value="3"/>
</dbReference>
<dbReference type="EMBL" id="FLRD01001902">
    <property type="protein sequence ID" value="SBT58471.1"/>
    <property type="molecule type" value="Genomic_DNA"/>
</dbReference>
<reference evidence="4" key="1">
    <citation type="submission" date="2016-05" db="EMBL/GenBank/DDBJ databases">
        <authorList>
            <person name="Naeem Raeece"/>
        </authorList>
    </citation>
    <scope>NUCLEOTIDE SEQUENCE [LARGE SCALE GENOMIC DNA]</scope>
</reference>
<dbReference type="PANTHER" id="PTHR10887:SF341">
    <property type="entry name" value="NFX1-TYPE ZINC FINGER-CONTAINING PROTEIN 1"/>
    <property type="match status" value="1"/>
</dbReference>
<dbReference type="InterPro" id="IPR047187">
    <property type="entry name" value="SF1_C_Upf1"/>
</dbReference>
<dbReference type="GO" id="GO:0031048">
    <property type="term" value="P:regulatory ncRNA-mediated heterochromatin formation"/>
    <property type="evidence" value="ECO:0007669"/>
    <property type="project" value="TreeGrafter"/>
</dbReference>